<feature type="domain" description="Methyltransferase small" evidence="3">
    <location>
        <begin position="28"/>
        <end position="197"/>
    </location>
</feature>
<accession>A0A0R2HW86</accession>
<evidence type="ECO:0000313" key="5">
    <source>
        <dbReference type="Proteomes" id="UP000051658"/>
    </source>
</evidence>
<dbReference type="InterPro" id="IPR029063">
    <property type="entry name" value="SAM-dependent_MTases_sf"/>
</dbReference>
<proteinExistence type="predicted"/>
<dbReference type="SUPFAM" id="SSF53335">
    <property type="entry name" value="S-adenosyl-L-methionine-dependent methyltransferases"/>
    <property type="match status" value="1"/>
</dbReference>
<dbReference type="PANTHER" id="PTHR47816:SF4">
    <property type="entry name" value="RIBOSOMAL RNA SMALL SUBUNIT METHYLTRANSFERASE C"/>
    <property type="match status" value="1"/>
</dbReference>
<dbReference type="PATRIC" id="fig|1449336.4.peg.571"/>
<dbReference type="AlphaFoldDB" id="A0A0R2HW86"/>
<dbReference type="RefSeq" id="WP_034572174.1">
    <property type="nucleotide sequence ID" value="NZ_JQBS01000017.1"/>
</dbReference>
<dbReference type="GO" id="GO:0032259">
    <property type="term" value="P:methylation"/>
    <property type="evidence" value="ECO:0007669"/>
    <property type="project" value="UniProtKB-KW"/>
</dbReference>
<evidence type="ECO:0000313" key="4">
    <source>
        <dbReference type="EMBL" id="KRN56911.1"/>
    </source>
</evidence>
<gene>
    <name evidence="4" type="ORF">IV74_GL000559</name>
</gene>
<protein>
    <submittedName>
        <fullName evidence="4">Ribosomal RNA methyltransferase</fullName>
    </submittedName>
</protein>
<dbReference type="PANTHER" id="PTHR47816">
    <property type="entry name" value="RIBOSOMAL RNA SMALL SUBUNIT METHYLTRANSFERASE C"/>
    <property type="match status" value="1"/>
</dbReference>
<dbReference type="eggNOG" id="COG2813">
    <property type="taxonomic scope" value="Bacteria"/>
</dbReference>
<reference evidence="4 5" key="1">
    <citation type="journal article" date="2015" name="Genome Announc.">
        <title>Expanding the biotechnology potential of lactobacilli through comparative genomics of 213 strains and associated genera.</title>
        <authorList>
            <person name="Sun Z."/>
            <person name="Harris H.M."/>
            <person name="McCann A."/>
            <person name="Guo C."/>
            <person name="Argimon S."/>
            <person name="Zhang W."/>
            <person name="Yang X."/>
            <person name="Jeffery I.B."/>
            <person name="Cooney J.C."/>
            <person name="Kagawa T.F."/>
            <person name="Liu W."/>
            <person name="Song Y."/>
            <person name="Salvetti E."/>
            <person name="Wrobel A."/>
            <person name="Rasinkangas P."/>
            <person name="Parkhill J."/>
            <person name="Rea M.C."/>
            <person name="O'Sullivan O."/>
            <person name="Ritari J."/>
            <person name="Douillard F.P."/>
            <person name="Paul Ross R."/>
            <person name="Yang R."/>
            <person name="Briner A.E."/>
            <person name="Felis G.E."/>
            <person name="de Vos W.M."/>
            <person name="Barrangou R."/>
            <person name="Klaenhammer T.R."/>
            <person name="Caufield P.W."/>
            <person name="Cui Y."/>
            <person name="Zhang H."/>
            <person name="O'Toole P.W."/>
        </authorList>
    </citation>
    <scope>NUCLEOTIDE SEQUENCE [LARGE SCALE GENOMIC DNA]</scope>
    <source>
        <strain evidence="4 5">DSM 20623</strain>
    </source>
</reference>
<sequence length="202" mass="22328">MADHYYTNKPKTESKESVWTYQLKGFDFKFVTDLGVFSKKTVDFGSRLLIETIDLNDVVSGDVLDVGCGYGPMGLSLAKADPNRQVEMVDVNERALGLAKQNASNNRISNVLIHSSDVYDQVEGKEFALIVSNPPIRAGKTVVHTILTDAYTHLKKGGKLVIVIQKKQGAPSGMKKMEETFGNAEVIAKDKGYWIIQSIKEN</sequence>
<name>A0A0R2HW86_CARDV</name>
<evidence type="ECO:0000259" key="3">
    <source>
        <dbReference type="Pfam" id="PF05175"/>
    </source>
</evidence>
<evidence type="ECO:0000256" key="1">
    <source>
        <dbReference type="ARBA" id="ARBA00022603"/>
    </source>
</evidence>
<dbReference type="GO" id="GO:0008757">
    <property type="term" value="F:S-adenosylmethionine-dependent methyltransferase activity"/>
    <property type="evidence" value="ECO:0007669"/>
    <property type="project" value="InterPro"/>
</dbReference>
<keyword evidence="5" id="KW-1185">Reference proteome</keyword>
<dbReference type="Pfam" id="PF05175">
    <property type="entry name" value="MTS"/>
    <property type="match status" value="1"/>
</dbReference>
<dbReference type="InterPro" id="IPR007848">
    <property type="entry name" value="Small_mtfrase_dom"/>
</dbReference>
<dbReference type="CDD" id="cd02440">
    <property type="entry name" value="AdoMet_MTases"/>
    <property type="match status" value="1"/>
</dbReference>
<comment type="caution">
    <text evidence="4">The sequence shown here is derived from an EMBL/GenBank/DDBJ whole genome shotgun (WGS) entry which is preliminary data.</text>
</comment>
<dbReference type="Proteomes" id="UP000051658">
    <property type="component" value="Unassembled WGS sequence"/>
</dbReference>
<dbReference type="Gene3D" id="3.40.50.150">
    <property type="entry name" value="Vaccinia Virus protein VP39"/>
    <property type="match status" value="1"/>
</dbReference>
<organism evidence="4 5">
    <name type="scientific">Carnobacterium divergens DSM 20623</name>
    <dbReference type="NCBI Taxonomy" id="1449336"/>
    <lineage>
        <taxon>Bacteria</taxon>
        <taxon>Bacillati</taxon>
        <taxon>Bacillota</taxon>
        <taxon>Bacilli</taxon>
        <taxon>Lactobacillales</taxon>
        <taxon>Carnobacteriaceae</taxon>
        <taxon>Carnobacterium</taxon>
    </lineage>
</organism>
<evidence type="ECO:0000256" key="2">
    <source>
        <dbReference type="ARBA" id="ARBA00022679"/>
    </source>
</evidence>
<keyword evidence="2 4" id="KW-0808">Transferase</keyword>
<keyword evidence="1 4" id="KW-0489">Methyltransferase</keyword>
<dbReference type="InterPro" id="IPR046977">
    <property type="entry name" value="RsmC/RlmG"/>
</dbReference>
<dbReference type="EMBL" id="JQBS01000017">
    <property type="protein sequence ID" value="KRN56911.1"/>
    <property type="molecule type" value="Genomic_DNA"/>
</dbReference>
<dbReference type="GeneID" id="89587851"/>